<dbReference type="SMART" id="SM00984">
    <property type="entry name" value="UDPG_MGDP_dh_C"/>
    <property type="match status" value="1"/>
</dbReference>
<dbReference type="SUPFAM" id="SSF51735">
    <property type="entry name" value="NAD(P)-binding Rossmann-fold domains"/>
    <property type="match status" value="1"/>
</dbReference>
<dbReference type="PIRSF" id="PIRSF500136">
    <property type="entry name" value="UDP_ManNAc_DH"/>
    <property type="match status" value="1"/>
</dbReference>
<dbReference type="PANTHER" id="PTHR43491:SF1">
    <property type="entry name" value="UDP-N-ACETYL-D-MANNOSAMINE DEHYDROGENASE"/>
    <property type="match status" value="1"/>
</dbReference>
<dbReference type="InterPro" id="IPR014027">
    <property type="entry name" value="UDP-Glc/GDP-Man_DH_C"/>
</dbReference>
<evidence type="ECO:0000313" key="6">
    <source>
        <dbReference type="Proteomes" id="UP000787472"/>
    </source>
</evidence>
<dbReference type="EMBL" id="JAAONZ010000003">
    <property type="protein sequence ID" value="NHO65110.1"/>
    <property type="molecule type" value="Genomic_DNA"/>
</dbReference>
<accession>A0A9E5JUG6</accession>
<evidence type="ECO:0000256" key="1">
    <source>
        <dbReference type="ARBA" id="ARBA00023002"/>
    </source>
</evidence>
<reference evidence="5" key="1">
    <citation type="submission" date="2020-03" db="EMBL/GenBank/DDBJ databases">
        <authorList>
            <person name="Guo F."/>
        </authorList>
    </citation>
    <scope>NUCLEOTIDE SEQUENCE</scope>
    <source>
        <strain evidence="5">JCM 30134</strain>
    </source>
</reference>
<dbReference type="SUPFAM" id="SSF52413">
    <property type="entry name" value="UDP-glucose/GDP-mannose dehydrogenase C-terminal domain"/>
    <property type="match status" value="1"/>
</dbReference>
<feature type="domain" description="UDP-glucose/GDP-mannose dehydrogenase C-terminal" evidence="4">
    <location>
        <begin position="331"/>
        <end position="428"/>
    </location>
</feature>
<sequence>MTYMTSLLQKINNREATVGIIGLGYVGLPLALTVSEAGYRNVIGFDVDLGKIQQLRDNLSYIKHIDLQRIRNANDKGFQATTDFALIANTDVVILCLPTPLSKHHEPDLHFIRDTLQTCKPYLHQDQLISLESTTYPGTTEEEIVPLVEELGLTPGQDIFVVYSPEREDPGNQEFPTHKIPKVLGGITNACAQAGEAFYGSIVERVVTVSSTKAAEMTKLLENIHRAVNIGLVNEMKMVADKMGINIHEVIDAAATKPFGFTKYTPGPGLGGHCIPIDPYYLTWKAKEYNINTRFIELSGEINRGMPAWVVGKLMDALNDQGKALKGSKILILGIAYKKDIDDARESPAIKIMEILRSKGADVAYSDPHIPVFPKMRDHQFDLQSVELTVENIEGFDAVVLATGHGAFDLGVVGRAALLVDCVNSTLGASYSKISA</sequence>
<evidence type="ECO:0000259" key="4">
    <source>
        <dbReference type="SMART" id="SM00984"/>
    </source>
</evidence>
<evidence type="ECO:0000256" key="2">
    <source>
        <dbReference type="ARBA" id="ARBA00023027"/>
    </source>
</evidence>
<dbReference type="InterPro" id="IPR001732">
    <property type="entry name" value="UDP-Glc/GDP-Man_DH_N"/>
</dbReference>
<dbReference type="InterPro" id="IPR036291">
    <property type="entry name" value="NAD(P)-bd_dom_sf"/>
</dbReference>
<gene>
    <name evidence="5" type="ORF">G8770_06095</name>
</gene>
<dbReference type="GO" id="GO:0016616">
    <property type="term" value="F:oxidoreductase activity, acting on the CH-OH group of donors, NAD or NADP as acceptor"/>
    <property type="evidence" value="ECO:0007669"/>
    <property type="project" value="InterPro"/>
</dbReference>
<dbReference type="GO" id="GO:0016628">
    <property type="term" value="F:oxidoreductase activity, acting on the CH-CH group of donors, NAD or NADP as acceptor"/>
    <property type="evidence" value="ECO:0007669"/>
    <property type="project" value="InterPro"/>
</dbReference>
<evidence type="ECO:0000256" key="3">
    <source>
        <dbReference type="PIRNR" id="PIRNR000124"/>
    </source>
</evidence>
<dbReference type="Pfam" id="PF00984">
    <property type="entry name" value="UDPG_MGDP_dh"/>
    <property type="match status" value="1"/>
</dbReference>
<name>A0A9E5JUG6_9GAMM</name>
<keyword evidence="2" id="KW-0520">NAD</keyword>
<dbReference type="InterPro" id="IPR014026">
    <property type="entry name" value="UDP-Glc/GDP-Man_DH_dimer"/>
</dbReference>
<dbReference type="GO" id="GO:0051287">
    <property type="term" value="F:NAD binding"/>
    <property type="evidence" value="ECO:0007669"/>
    <property type="project" value="InterPro"/>
</dbReference>
<dbReference type="Pfam" id="PF03721">
    <property type="entry name" value="UDPG_MGDP_dh_N"/>
    <property type="match status" value="1"/>
</dbReference>
<protein>
    <submittedName>
        <fullName evidence="5">Nucleotide sugar dehydrogenase</fullName>
    </submittedName>
</protein>
<dbReference type="InterPro" id="IPR008927">
    <property type="entry name" value="6-PGluconate_DH-like_C_sf"/>
</dbReference>
<organism evidence="5 6">
    <name type="scientific">Pseudomaricurvus hydrocarbonicus</name>
    <dbReference type="NCBI Taxonomy" id="1470433"/>
    <lineage>
        <taxon>Bacteria</taxon>
        <taxon>Pseudomonadati</taxon>
        <taxon>Pseudomonadota</taxon>
        <taxon>Gammaproteobacteria</taxon>
        <taxon>Cellvibrionales</taxon>
        <taxon>Cellvibrionaceae</taxon>
        <taxon>Pseudomaricurvus</taxon>
    </lineage>
</organism>
<dbReference type="SUPFAM" id="SSF48179">
    <property type="entry name" value="6-phosphogluconate dehydrogenase C-terminal domain-like"/>
    <property type="match status" value="1"/>
</dbReference>
<dbReference type="Gene3D" id="3.40.50.720">
    <property type="entry name" value="NAD(P)-binding Rossmann-like Domain"/>
    <property type="match status" value="2"/>
</dbReference>
<dbReference type="Pfam" id="PF03720">
    <property type="entry name" value="UDPG_MGDP_dh_C"/>
    <property type="match status" value="1"/>
</dbReference>
<keyword evidence="6" id="KW-1185">Reference proteome</keyword>
<dbReference type="PANTHER" id="PTHR43491">
    <property type="entry name" value="UDP-N-ACETYL-D-MANNOSAMINE DEHYDROGENASE"/>
    <property type="match status" value="1"/>
</dbReference>
<dbReference type="AlphaFoldDB" id="A0A9E5JUG6"/>
<evidence type="ECO:0000313" key="5">
    <source>
        <dbReference type="EMBL" id="NHO65110.1"/>
    </source>
</evidence>
<comment type="similarity">
    <text evidence="3">Belongs to the UDP-glucose/GDP-mannose dehydrogenase family.</text>
</comment>
<dbReference type="InterPro" id="IPR017476">
    <property type="entry name" value="UDP-Glc/GDP-Man"/>
</dbReference>
<dbReference type="InterPro" id="IPR036220">
    <property type="entry name" value="UDP-Glc/GDP-Man_DH_C_sf"/>
</dbReference>
<keyword evidence="1" id="KW-0560">Oxidoreductase</keyword>
<dbReference type="GO" id="GO:0000271">
    <property type="term" value="P:polysaccharide biosynthetic process"/>
    <property type="evidence" value="ECO:0007669"/>
    <property type="project" value="InterPro"/>
</dbReference>
<dbReference type="NCBIfam" id="TIGR03026">
    <property type="entry name" value="NDP-sugDHase"/>
    <property type="match status" value="1"/>
</dbReference>
<dbReference type="Proteomes" id="UP000787472">
    <property type="component" value="Unassembled WGS sequence"/>
</dbReference>
<dbReference type="PIRSF" id="PIRSF000124">
    <property type="entry name" value="UDPglc_GDPman_dh"/>
    <property type="match status" value="1"/>
</dbReference>
<comment type="caution">
    <text evidence="5">The sequence shown here is derived from an EMBL/GenBank/DDBJ whole genome shotgun (WGS) entry which is preliminary data.</text>
</comment>
<proteinExistence type="inferred from homology"/>
<dbReference type="InterPro" id="IPR028359">
    <property type="entry name" value="UDP_ManNAc/GlcNAc_DH"/>
</dbReference>